<evidence type="ECO:0000313" key="1">
    <source>
        <dbReference type="EMBL" id="KAG7453780.1"/>
    </source>
</evidence>
<evidence type="ECO:0008006" key="3">
    <source>
        <dbReference type="Google" id="ProtNLM"/>
    </source>
</evidence>
<reference evidence="1 2" key="1">
    <citation type="journal article" date="2021" name="Sci. Rep.">
        <title>Chromosome anchoring in Senegalese sole (Solea senegalensis) reveals sex-associated markers and genome rearrangements in flatfish.</title>
        <authorList>
            <person name="Guerrero-Cozar I."/>
            <person name="Gomez-Garrido J."/>
            <person name="Berbel C."/>
            <person name="Martinez-Blanch J.F."/>
            <person name="Alioto T."/>
            <person name="Claros M.G."/>
            <person name="Gagnaire P.A."/>
            <person name="Manchado M."/>
        </authorList>
    </citation>
    <scope>NUCLEOTIDE SEQUENCE [LARGE SCALE GENOMIC DNA]</scope>
    <source>
        <strain evidence="1">Sse05_10M</strain>
    </source>
</reference>
<keyword evidence="2" id="KW-1185">Reference proteome</keyword>
<comment type="caution">
    <text evidence="1">The sequence shown here is derived from an EMBL/GenBank/DDBJ whole genome shotgun (WGS) entry which is preliminary data.</text>
</comment>
<organism evidence="1 2">
    <name type="scientific">Solea senegalensis</name>
    <name type="common">Senegalese sole</name>
    <dbReference type="NCBI Taxonomy" id="28829"/>
    <lineage>
        <taxon>Eukaryota</taxon>
        <taxon>Metazoa</taxon>
        <taxon>Chordata</taxon>
        <taxon>Craniata</taxon>
        <taxon>Vertebrata</taxon>
        <taxon>Euteleostomi</taxon>
        <taxon>Actinopterygii</taxon>
        <taxon>Neopterygii</taxon>
        <taxon>Teleostei</taxon>
        <taxon>Neoteleostei</taxon>
        <taxon>Acanthomorphata</taxon>
        <taxon>Carangaria</taxon>
        <taxon>Pleuronectiformes</taxon>
        <taxon>Pleuronectoidei</taxon>
        <taxon>Soleidae</taxon>
        <taxon>Solea</taxon>
    </lineage>
</organism>
<gene>
    <name evidence="1" type="ORF">JOB18_039480</name>
</gene>
<sequence>MELEDQLSQLRLLLAADQQHRAEFIEQSTRNSEWLLSLRHELRDSLAIVTHRPIPSVLESEAERLDRSLREEELRMTLSQ</sequence>
<name>A0AAV6PDD7_SOLSE</name>
<protein>
    <recommendedName>
        <fullName evidence="3">Hybrid sensor histidine kinase/response regulator</fullName>
    </recommendedName>
</protein>
<dbReference type="EMBL" id="JAGKHQ010001752">
    <property type="protein sequence ID" value="KAG7453780.1"/>
    <property type="molecule type" value="Genomic_DNA"/>
</dbReference>
<accession>A0AAV6PDD7</accession>
<proteinExistence type="predicted"/>
<evidence type="ECO:0000313" key="2">
    <source>
        <dbReference type="Proteomes" id="UP000693946"/>
    </source>
</evidence>
<dbReference type="AlphaFoldDB" id="A0AAV6PDD7"/>
<dbReference type="Proteomes" id="UP000693946">
    <property type="component" value="Unassembled WGS sequence"/>
</dbReference>